<protein>
    <submittedName>
        <fullName evidence="2">Uncharacterized protein</fullName>
    </submittedName>
</protein>
<proteinExistence type="predicted"/>
<keyword evidence="3" id="KW-1185">Reference proteome</keyword>
<dbReference type="Proteomes" id="UP000245712">
    <property type="component" value="Unassembled WGS sequence"/>
</dbReference>
<name>A0ABX5KLS9_9BURK</name>
<dbReference type="RefSeq" id="WP_133254518.1">
    <property type="nucleotide sequence ID" value="NZ_CAJZAT010000225.1"/>
</dbReference>
<evidence type="ECO:0000313" key="2">
    <source>
        <dbReference type="EMBL" id="PVX81603.1"/>
    </source>
</evidence>
<reference evidence="2 3" key="1">
    <citation type="submission" date="2018-05" db="EMBL/GenBank/DDBJ databases">
        <title>Genomic Encyclopedia of Type Strains, Phase IV (KMG-V): Genome sequencing to study the core and pangenomes of soil and plant-associated prokaryotes.</title>
        <authorList>
            <person name="Whitman W."/>
        </authorList>
    </citation>
    <scope>NUCLEOTIDE SEQUENCE [LARGE SCALE GENOMIC DNA]</scope>
    <source>
        <strain evidence="2 3">SCZa-39</strain>
    </source>
</reference>
<feature type="region of interest" description="Disordered" evidence="1">
    <location>
        <begin position="1"/>
        <end position="32"/>
    </location>
</feature>
<sequence length="64" mass="7079">MNDSEAAARLARASRTAPSALESSPGGDCRRSCTRHPANWAWATLYNQYDWMDVHTLSGELDPL</sequence>
<accession>A0ABX5KLS9</accession>
<comment type="caution">
    <text evidence="2">The sequence shown here is derived from an EMBL/GenBank/DDBJ whole genome shotgun (WGS) entry which is preliminary data.</text>
</comment>
<dbReference type="EMBL" id="QEOB01000010">
    <property type="protein sequence ID" value="PVX81603.1"/>
    <property type="molecule type" value="Genomic_DNA"/>
</dbReference>
<organism evidence="2 3">
    <name type="scientific">Paraburkholderia unamae</name>
    <dbReference type="NCBI Taxonomy" id="219649"/>
    <lineage>
        <taxon>Bacteria</taxon>
        <taxon>Pseudomonadati</taxon>
        <taxon>Pseudomonadota</taxon>
        <taxon>Betaproteobacteria</taxon>
        <taxon>Burkholderiales</taxon>
        <taxon>Burkholderiaceae</taxon>
        <taxon>Paraburkholderia</taxon>
    </lineage>
</organism>
<feature type="compositionally biased region" description="Low complexity" evidence="1">
    <location>
        <begin position="1"/>
        <end position="20"/>
    </location>
</feature>
<evidence type="ECO:0000313" key="3">
    <source>
        <dbReference type="Proteomes" id="UP000245712"/>
    </source>
</evidence>
<gene>
    <name evidence="2" type="ORF">C7402_1107</name>
</gene>
<evidence type="ECO:0000256" key="1">
    <source>
        <dbReference type="SAM" id="MobiDB-lite"/>
    </source>
</evidence>